<name>A0A644ZIE5_9ZZZZ</name>
<feature type="transmembrane region" description="Helical" evidence="1">
    <location>
        <begin position="56"/>
        <end position="74"/>
    </location>
</feature>
<evidence type="ECO:0000256" key="1">
    <source>
        <dbReference type="SAM" id="Phobius"/>
    </source>
</evidence>
<proteinExistence type="predicted"/>
<gene>
    <name evidence="2" type="primary">ydfK_18</name>
    <name evidence="2" type="ORF">SDC9_87270</name>
</gene>
<feature type="transmembrane region" description="Helical" evidence="1">
    <location>
        <begin position="141"/>
        <end position="164"/>
    </location>
</feature>
<feature type="transmembrane region" description="Helical" evidence="1">
    <location>
        <begin position="33"/>
        <end position="50"/>
    </location>
</feature>
<feature type="transmembrane region" description="Helical" evidence="1">
    <location>
        <begin position="184"/>
        <end position="202"/>
    </location>
</feature>
<dbReference type="AlphaFoldDB" id="A0A644ZIE5"/>
<evidence type="ECO:0000313" key="2">
    <source>
        <dbReference type="EMBL" id="MPM40626.1"/>
    </source>
</evidence>
<organism evidence="2">
    <name type="scientific">bioreactor metagenome</name>
    <dbReference type="NCBI Taxonomy" id="1076179"/>
    <lineage>
        <taxon>unclassified sequences</taxon>
        <taxon>metagenomes</taxon>
        <taxon>ecological metagenomes</taxon>
    </lineage>
</organism>
<dbReference type="InterPro" id="IPR007563">
    <property type="entry name" value="DUF554"/>
</dbReference>
<keyword evidence="1" id="KW-0812">Transmembrane</keyword>
<dbReference type="PANTHER" id="PTHR36111">
    <property type="entry name" value="INNER MEMBRANE PROTEIN-RELATED"/>
    <property type="match status" value="1"/>
</dbReference>
<keyword evidence="1" id="KW-1133">Transmembrane helix</keyword>
<feature type="transmembrane region" description="Helical" evidence="1">
    <location>
        <begin position="6"/>
        <end position="21"/>
    </location>
</feature>
<comment type="caution">
    <text evidence="2">The sequence shown here is derived from an EMBL/GenBank/DDBJ whole genome shotgun (WGS) entry which is preliminary data.</text>
</comment>
<keyword evidence="1" id="KW-0472">Membrane</keyword>
<protein>
    <submittedName>
        <fullName evidence="2">Putative membrane protein YdfK</fullName>
    </submittedName>
</protein>
<reference evidence="2" key="1">
    <citation type="submission" date="2019-08" db="EMBL/GenBank/DDBJ databases">
        <authorList>
            <person name="Kucharzyk K."/>
            <person name="Murdoch R.W."/>
            <person name="Higgins S."/>
            <person name="Loffler F."/>
        </authorList>
    </citation>
    <scope>NUCLEOTIDE SEQUENCE</scope>
</reference>
<accession>A0A644ZIE5</accession>
<sequence length="227" mass="23378">MLGTIVNAAAILVGGSLGLLLKKGIPERVSSGIVQGLALIVLYIGISGMLKGQNALIATISMVVGGVIGMLLDLDGRFKRLVGKLETRFVKTETGGSTFGEGFMTATLLFCVGAMAVVGSLNSGLTGNHEVLYTKSLLDGVSAMIFASTLGAGVLLSAVAVFVYQGAITLAAQFLAPVLSDATVAEMTCVGSLLIIAIGLNMLKLTKIKVMDFVLAIFVPIGLCMFM</sequence>
<feature type="transmembrane region" description="Helical" evidence="1">
    <location>
        <begin position="95"/>
        <end position="121"/>
    </location>
</feature>
<dbReference type="Pfam" id="PF04474">
    <property type="entry name" value="DUF554"/>
    <property type="match status" value="1"/>
</dbReference>
<dbReference type="EMBL" id="VSSQ01009069">
    <property type="protein sequence ID" value="MPM40626.1"/>
    <property type="molecule type" value="Genomic_DNA"/>
</dbReference>
<dbReference type="PANTHER" id="PTHR36111:SF2">
    <property type="entry name" value="INNER MEMBRANE PROTEIN"/>
    <property type="match status" value="1"/>
</dbReference>
<feature type="transmembrane region" description="Helical" evidence="1">
    <location>
        <begin position="208"/>
        <end position="226"/>
    </location>
</feature>